<sequence length="213" mass="21382">MAVTDGLRARLRHVAPATSGRLDESGFLLAGGTAGLLGWGGTQVLAWVAVPDSALLATALWVVLVCGFAGLTVLHGPDDVRFSDAMFGWGTVNGTATALTVAGVSGLVPPRVAFWFAWVGAAALGYLWTGGLLVRAGAAERGRSYLASGGVALAVLALGAVAFETIAPVAFLLLAALHAVPLVLDAKTEFSPVARGAVVALVVGVIVGTGLLA</sequence>
<comment type="caution">
    <text evidence="2">The sequence shown here is derived from an EMBL/GenBank/DDBJ whole genome shotgun (WGS) entry which is preliminary data.</text>
</comment>
<evidence type="ECO:0000256" key="1">
    <source>
        <dbReference type="SAM" id="Phobius"/>
    </source>
</evidence>
<dbReference type="Proteomes" id="UP001259659">
    <property type="component" value="Unassembled WGS sequence"/>
</dbReference>
<keyword evidence="1" id="KW-1133">Transmembrane helix</keyword>
<keyword evidence="1" id="KW-0812">Transmembrane</keyword>
<gene>
    <name evidence="2" type="ORF">NDI56_00240</name>
</gene>
<accession>A0ABU2F6D7</accession>
<feature type="transmembrane region" description="Helical" evidence="1">
    <location>
        <begin position="27"/>
        <end position="48"/>
    </location>
</feature>
<proteinExistence type="predicted"/>
<keyword evidence="1" id="KW-0472">Membrane</keyword>
<evidence type="ECO:0000313" key="3">
    <source>
        <dbReference type="Proteomes" id="UP001259659"/>
    </source>
</evidence>
<dbReference type="EMBL" id="JAMQON010000001">
    <property type="protein sequence ID" value="MDS0257829.1"/>
    <property type="molecule type" value="Genomic_DNA"/>
</dbReference>
<name>A0ABU2F6D7_9EURY</name>
<feature type="transmembrane region" description="Helical" evidence="1">
    <location>
        <begin position="54"/>
        <end position="74"/>
    </location>
</feature>
<dbReference type="RefSeq" id="WP_310917390.1">
    <property type="nucleotide sequence ID" value="NZ_JAMQON010000001.1"/>
</dbReference>
<organism evidence="2 3">
    <name type="scientific">Haloarcula saliterrae</name>
    <dbReference type="NCBI Taxonomy" id="2950534"/>
    <lineage>
        <taxon>Archaea</taxon>
        <taxon>Methanobacteriati</taxon>
        <taxon>Methanobacteriota</taxon>
        <taxon>Stenosarchaea group</taxon>
        <taxon>Halobacteria</taxon>
        <taxon>Halobacteriales</taxon>
        <taxon>Haloarculaceae</taxon>
        <taxon>Haloarcula</taxon>
    </lineage>
</organism>
<protein>
    <submittedName>
        <fullName evidence="2">Uncharacterized protein</fullName>
    </submittedName>
</protein>
<feature type="transmembrane region" description="Helical" evidence="1">
    <location>
        <begin position="193"/>
        <end position="212"/>
    </location>
</feature>
<keyword evidence="3" id="KW-1185">Reference proteome</keyword>
<feature type="transmembrane region" description="Helical" evidence="1">
    <location>
        <begin position="114"/>
        <end position="133"/>
    </location>
</feature>
<evidence type="ECO:0000313" key="2">
    <source>
        <dbReference type="EMBL" id="MDS0257829.1"/>
    </source>
</evidence>
<reference evidence="2 3" key="1">
    <citation type="submission" date="2022-06" db="EMBL/GenBank/DDBJ databases">
        <title>Haloarcula sp. a new haloarchaeum isolate from saline soil.</title>
        <authorList>
            <person name="Strakova D."/>
            <person name="Galisteo C."/>
            <person name="Sanchez-Porro C."/>
            <person name="Ventosa A."/>
        </authorList>
    </citation>
    <scope>NUCLEOTIDE SEQUENCE [LARGE SCALE GENOMIC DNA]</scope>
    <source>
        <strain evidence="2 3">S1CR25-12</strain>
    </source>
</reference>
<feature type="transmembrane region" description="Helical" evidence="1">
    <location>
        <begin position="86"/>
        <end position="108"/>
    </location>
</feature>